<dbReference type="AlphaFoldDB" id="A0A250XF69"/>
<organism evidence="2 3">
    <name type="scientific">Chlamydomonas eustigma</name>
    <dbReference type="NCBI Taxonomy" id="1157962"/>
    <lineage>
        <taxon>Eukaryota</taxon>
        <taxon>Viridiplantae</taxon>
        <taxon>Chlorophyta</taxon>
        <taxon>core chlorophytes</taxon>
        <taxon>Chlorophyceae</taxon>
        <taxon>CS clade</taxon>
        <taxon>Chlamydomonadales</taxon>
        <taxon>Chlamydomonadaceae</taxon>
        <taxon>Chlamydomonas</taxon>
    </lineage>
</organism>
<proteinExistence type="predicted"/>
<protein>
    <submittedName>
        <fullName evidence="2">Uncharacterized protein</fullName>
    </submittedName>
</protein>
<evidence type="ECO:0000256" key="1">
    <source>
        <dbReference type="SAM" id="MobiDB-lite"/>
    </source>
</evidence>
<keyword evidence="3" id="KW-1185">Reference proteome</keyword>
<comment type="caution">
    <text evidence="2">The sequence shown here is derived from an EMBL/GenBank/DDBJ whole genome shotgun (WGS) entry which is preliminary data.</text>
</comment>
<dbReference type="OrthoDB" id="542495at2759"/>
<dbReference type="Proteomes" id="UP000232323">
    <property type="component" value="Unassembled WGS sequence"/>
</dbReference>
<feature type="region of interest" description="Disordered" evidence="1">
    <location>
        <begin position="117"/>
        <end position="139"/>
    </location>
</feature>
<reference evidence="2 3" key="1">
    <citation type="submission" date="2017-08" db="EMBL/GenBank/DDBJ databases">
        <title>Acidophilic green algal genome provides insights into adaptation to an acidic environment.</title>
        <authorList>
            <person name="Hirooka S."/>
            <person name="Hirose Y."/>
            <person name="Kanesaki Y."/>
            <person name="Higuchi S."/>
            <person name="Fujiwara T."/>
            <person name="Onuma R."/>
            <person name="Era A."/>
            <person name="Ohbayashi R."/>
            <person name="Uzuka A."/>
            <person name="Nozaki H."/>
            <person name="Yoshikawa H."/>
            <person name="Miyagishima S.Y."/>
        </authorList>
    </citation>
    <scope>NUCLEOTIDE SEQUENCE [LARGE SCALE GENOMIC DNA]</scope>
    <source>
        <strain evidence="2 3">NIES-2499</strain>
    </source>
</reference>
<evidence type="ECO:0000313" key="2">
    <source>
        <dbReference type="EMBL" id="GAX81717.1"/>
    </source>
</evidence>
<name>A0A250XF69_9CHLO</name>
<gene>
    <name evidence="2" type="ORF">CEUSTIGMA_g9145.t1</name>
</gene>
<sequence>MANPIDSSSVNFQLSNESASDETGREVKNCYRTGFISLAQKIWTSMCTAWERFDKFAGYWLGLDTPKYQWAILEHQRRLKEEEDAILREESTLVKAALDEQMEGCASANVLDVVKTGSQQQPKELSAPGSEIMMTGKNL</sequence>
<accession>A0A250XF69</accession>
<dbReference type="EMBL" id="BEGY01000069">
    <property type="protein sequence ID" value="GAX81717.1"/>
    <property type="molecule type" value="Genomic_DNA"/>
</dbReference>
<evidence type="ECO:0000313" key="3">
    <source>
        <dbReference type="Proteomes" id="UP000232323"/>
    </source>
</evidence>